<keyword evidence="9" id="KW-0804">Transcription</keyword>
<gene>
    <name evidence="16" type="primary">LOC107397133</name>
</gene>
<dbReference type="InterPro" id="IPR003591">
    <property type="entry name" value="Leu-rich_rpt_typical-subtyp"/>
</dbReference>
<keyword evidence="3" id="KW-0217">Developmental protein</keyword>
<feature type="region of interest" description="Disordered" evidence="13">
    <location>
        <begin position="1490"/>
        <end position="1516"/>
    </location>
</feature>
<evidence type="ECO:0000256" key="8">
    <source>
        <dbReference type="ARBA" id="ARBA00023155"/>
    </source>
</evidence>
<feature type="compositionally biased region" description="Basic and acidic residues" evidence="13">
    <location>
        <begin position="584"/>
        <end position="619"/>
    </location>
</feature>
<dbReference type="Proteomes" id="UP000694548">
    <property type="component" value="Unassembled WGS sequence"/>
</dbReference>
<dbReference type="InterPro" id="IPR009057">
    <property type="entry name" value="Homeodomain-like_sf"/>
</dbReference>
<dbReference type="Gene3D" id="1.10.10.60">
    <property type="entry name" value="Homeodomain-like"/>
    <property type="match status" value="1"/>
</dbReference>
<dbReference type="Ensembl" id="ENSNFUT00015044900.1">
    <property type="protein sequence ID" value="ENSNFUP00015043009.1"/>
    <property type="gene ID" value="ENSNFUG00015020596.1"/>
</dbReference>
<accession>A0A8C6PFE2</accession>
<dbReference type="InterPro" id="IPR050836">
    <property type="entry name" value="SDS22/Internalin_LRR"/>
</dbReference>
<dbReference type="GeneTree" id="ENSGT00940000158251"/>
<dbReference type="SMART" id="SM00015">
    <property type="entry name" value="IQ"/>
    <property type="match status" value="1"/>
</dbReference>
<dbReference type="SMART" id="SM00365">
    <property type="entry name" value="LRR_SD22"/>
    <property type="match status" value="6"/>
</dbReference>
<evidence type="ECO:0000256" key="7">
    <source>
        <dbReference type="ARBA" id="ARBA00023125"/>
    </source>
</evidence>
<evidence type="ECO:0000256" key="6">
    <source>
        <dbReference type="ARBA" id="ARBA00023015"/>
    </source>
</evidence>
<dbReference type="InterPro" id="IPR000048">
    <property type="entry name" value="IQ_motif_EF-hand-BS"/>
</dbReference>
<dbReference type="Gene3D" id="1.20.5.190">
    <property type="match status" value="1"/>
</dbReference>
<evidence type="ECO:0000256" key="5">
    <source>
        <dbReference type="ARBA" id="ARBA00022737"/>
    </source>
</evidence>
<protein>
    <recommendedName>
        <fullName evidence="18">Leucine-rich repeats and IQ motif containing 1</fullName>
    </recommendedName>
</protein>
<evidence type="ECO:0000256" key="13">
    <source>
        <dbReference type="SAM" id="MobiDB-lite"/>
    </source>
</evidence>
<evidence type="ECO:0000259" key="14">
    <source>
        <dbReference type="PROSITE" id="PS50071"/>
    </source>
</evidence>
<dbReference type="PROSITE" id="PS50071">
    <property type="entry name" value="HOMEOBOX_2"/>
    <property type="match status" value="1"/>
</dbReference>
<evidence type="ECO:0000313" key="17">
    <source>
        <dbReference type="Proteomes" id="UP000694548"/>
    </source>
</evidence>
<dbReference type="PANTHER" id="PTHR46652">
    <property type="entry name" value="LEUCINE-RICH REPEAT AND IQ DOMAIN-CONTAINING PROTEIN 1-RELATED"/>
    <property type="match status" value="1"/>
</dbReference>
<dbReference type="Pfam" id="PF00046">
    <property type="entry name" value="Homeodomain"/>
    <property type="match status" value="1"/>
</dbReference>
<feature type="compositionally biased region" description="Basic and acidic residues" evidence="13">
    <location>
        <begin position="463"/>
        <end position="577"/>
    </location>
</feature>
<dbReference type="InterPro" id="IPR003654">
    <property type="entry name" value="OAR_dom"/>
</dbReference>
<feature type="compositionally biased region" description="Polar residues" evidence="13">
    <location>
        <begin position="89"/>
        <end position="103"/>
    </location>
</feature>
<dbReference type="Pfam" id="PF03826">
    <property type="entry name" value="OAR"/>
    <property type="match status" value="1"/>
</dbReference>
<dbReference type="InterPro" id="IPR001611">
    <property type="entry name" value="Leu-rich_rpt"/>
</dbReference>
<evidence type="ECO:0000259" key="15">
    <source>
        <dbReference type="PROSITE" id="PS50803"/>
    </source>
</evidence>
<feature type="compositionally biased region" description="Basic and acidic residues" evidence="13">
    <location>
        <begin position="369"/>
        <end position="452"/>
    </location>
</feature>
<keyword evidence="5" id="KW-0677">Repeat</keyword>
<feature type="DNA-binding region" description="Homeobox" evidence="11">
    <location>
        <begin position="1628"/>
        <end position="1687"/>
    </location>
</feature>
<feature type="region of interest" description="Disordered" evidence="13">
    <location>
        <begin position="1603"/>
        <end position="1625"/>
    </location>
</feature>
<dbReference type="SMART" id="SM00389">
    <property type="entry name" value="HOX"/>
    <property type="match status" value="1"/>
</dbReference>
<dbReference type="FunFam" id="1.10.10.60:FF:000093">
    <property type="entry name" value="ALX homeobox protein 1"/>
    <property type="match status" value="1"/>
</dbReference>
<evidence type="ECO:0000256" key="10">
    <source>
        <dbReference type="ARBA" id="ARBA00023242"/>
    </source>
</evidence>
<feature type="region of interest" description="Disordered" evidence="13">
    <location>
        <begin position="87"/>
        <end position="119"/>
    </location>
</feature>
<feature type="compositionally biased region" description="Basic and acidic residues" evidence="13">
    <location>
        <begin position="104"/>
        <end position="119"/>
    </location>
</feature>
<dbReference type="InterPro" id="IPR001356">
    <property type="entry name" value="HD"/>
</dbReference>
<keyword evidence="6" id="KW-0805">Transcription regulation</keyword>
<dbReference type="GO" id="GO:0005634">
    <property type="term" value="C:nucleus"/>
    <property type="evidence" value="ECO:0007669"/>
    <property type="project" value="UniProtKB-SubCell"/>
</dbReference>
<evidence type="ECO:0008006" key="18">
    <source>
        <dbReference type="Google" id="ProtNLM"/>
    </source>
</evidence>
<feature type="domain" description="OAR" evidence="15">
    <location>
        <begin position="1807"/>
        <end position="1820"/>
    </location>
</feature>
<dbReference type="GO" id="GO:0003677">
    <property type="term" value="F:DNA binding"/>
    <property type="evidence" value="ECO:0007669"/>
    <property type="project" value="UniProtKB-UniRule"/>
</dbReference>
<evidence type="ECO:0000256" key="12">
    <source>
        <dbReference type="RuleBase" id="RU000682"/>
    </source>
</evidence>
<keyword evidence="8 11" id="KW-0371">Homeobox</keyword>
<keyword evidence="4" id="KW-0433">Leucine-rich repeat</keyword>
<dbReference type="InterPro" id="IPR017970">
    <property type="entry name" value="Homeobox_CS"/>
</dbReference>
<sequence>MADTDESKEETETFNHEEVSDDIPQSLLSYCQASMKRASVCEGLILQDLEDLPVSHHVEGLIKLPFGLERDSRTQSEKVQMSCEMCSETGDSSMQNGGAVKSSSETKGEKPLCEEVQRKEQRLQREKDFQEELRKITETEKLRQLELELIRRGAQEKIEQELLLQQELMGNLKRQVEQERRRIDEERKTREKEKERQREEESKRKREEERVRMKEEQSRRREEDRKKREEERRIEGEDKRKKEEEKESKCKEDKQQRKMKEEEKNKEEEEKRKGEKWKKEESKCVEDEQKMGEENKKKREQERVQMKEEQNRGREEDKKKRDEEGKRFEDEKRRWEEEDKRKREGRKTTDEESEKFKFVGMNLQEECDEERREEEQKKKKRNENRSLEEERNRDNEETRWKKEERKVRDSHFRREEMIGLAEEGEKKKKGDADTEVLKNEEKEEEKERKREEEEILIQVMRITKREDEKRQNEKEKMLRDDMRKKEEDNNKVEEEREKRSAEALMRTDLKEMRTEEEEKQKVKVWTERTRMDGEWTRQEDECSSEKDRTLVKEGKDQKNRYEEMIQSLDMKRLELKEPKRKTNHQMEKQEVEIRRLSDKEYRKSEEETSVHEDAEDRKGPGQQTGETNTERQKDKWETGARSMEEDVKLGVEKRNACEEEKTDGENRLIEETGDRERRDESDEEEMMTTRKNLKEKIRDGKWDSSGSDPTSLLSSGIKSDKHICLTSANEAMEQQHSEAKPRPSSCFSPAFLPEHTEHKRLSWMTECVSWSQLSLQNRRKQKRSAWSSRGRRRVAGACSPPPLCPHTLLRSSGWKSLQEVTTLTLEDLSSCCLSTLLQCHHLRSLTLRRCGLRSVEGISQLKDLCFVDLQENDISSVDCENMTGLRVLQLSHNKLKSIHGLGGAESLDVLDLSYNSITRIAGLESAKRLQKLLVHHNQLISTKGLRDVYTLLHLDCSHNHLASVEGLDGSALLHTLDLSSNSLSEPPSLNNQVLLRTLHLDDNSISSLQGLAGCWLPLLQHLSASQNRITQLPNLTDFVSLESLDVRFNCLSELQNVCESLEGCHFLREALLSGNPVEQERGWRLALHRALPGLRARPVNLDPFLVFCQAQLQQTLALQQRHSSELSKASSPTLETHCWYLTTALQLAEDHRLAHENGHTSEVLSKTHPEMGCASPEKIADYPQSESVEASVIPNMSNIKDRHLRFRDQPVEENHHNTSDTTGSRTKSTEPKIREIRFLELDEEPPSSVYDLDLKDRAAGVIQQRWRKYKQKHGNTDAPFIMNKGGDKGKVVGPSFFSRSTISQEHAAAVIQAFWRGFIVRRRLASALAAVMCLDDGEDDILEEVDMEEFVFDEPAIEEHWKVSISDDLPPRHHIALEQSVAAKSPVTELPLQGALQPPPTWIPKQAWMAEQQDELELQPTPAEGFNRSQPPGSVSAHCGLSETSEKILEEWGFTDRRTALLMLKRAQKMKSAKHKQKLRVGVAELGLQQTKQTRRQHDQRQLQTDAYQSDRLSDREPFLPGLSSSVLSGGRVQLVADSSHVDCGPCANTSPVSRPFKLNTSPHRHILGHSTAYSMQKADEDALRSDLGRSLDSCCSLRTSPVPSGTDKTDLEDMGDKCDSNVSSSKKRRHRTTFTSAQLEELEKVFQKTHYPDVYVREQLAMRTELTEARVQVWFQNRRAKWRKRERYGQIQQAKTHFAATYDLSVLPRTDSYTQIPNNLWPGPSGSVVSSCMLPRGSPPCVTSYSHSPRSTGAAADHGYVGFPAQQNQFGHVSLNNFFSADSLLTPAASSHPTFETKPEFERRSSSIAVLRMKAKEHTANISWAM</sequence>
<feature type="region of interest" description="Disordered" evidence="13">
    <location>
        <begin position="1207"/>
        <end position="1232"/>
    </location>
</feature>
<evidence type="ECO:0000256" key="4">
    <source>
        <dbReference type="ARBA" id="ARBA00022614"/>
    </source>
</evidence>
<comment type="subcellular location">
    <subcellularLocation>
        <location evidence="1 11 12">Nucleus</location>
    </subcellularLocation>
</comment>
<evidence type="ECO:0000256" key="3">
    <source>
        <dbReference type="ARBA" id="ARBA00022473"/>
    </source>
</evidence>
<comment type="similarity">
    <text evidence="2">Belongs to the paired homeobox family.</text>
</comment>
<evidence type="ECO:0000256" key="9">
    <source>
        <dbReference type="ARBA" id="ARBA00023163"/>
    </source>
</evidence>
<dbReference type="SMART" id="SM00369">
    <property type="entry name" value="LRR_TYP"/>
    <property type="match status" value="5"/>
</dbReference>
<dbReference type="SUPFAM" id="SSF46689">
    <property type="entry name" value="Homeodomain-like"/>
    <property type="match status" value="1"/>
</dbReference>
<feature type="region of interest" description="Disordered" evidence="13">
    <location>
        <begin position="171"/>
        <end position="687"/>
    </location>
</feature>
<dbReference type="SUPFAM" id="SSF52058">
    <property type="entry name" value="L domain-like"/>
    <property type="match status" value="1"/>
</dbReference>
<keyword evidence="10 11" id="KW-0539">Nucleus</keyword>
<dbReference type="Gene3D" id="3.80.10.10">
    <property type="entry name" value="Ribonuclease Inhibitor"/>
    <property type="match status" value="2"/>
</dbReference>
<feature type="compositionally biased region" description="Basic and acidic residues" evidence="13">
    <location>
        <begin position="628"/>
        <end position="680"/>
    </location>
</feature>
<evidence type="ECO:0000256" key="1">
    <source>
        <dbReference type="ARBA" id="ARBA00004123"/>
    </source>
</evidence>
<feature type="domain" description="Homeobox" evidence="14">
    <location>
        <begin position="1626"/>
        <end position="1686"/>
    </location>
</feature>
<feature type="compositionally biased region" description="Basic and acidic residues" evidence="13">
    <location>
        <begin position="174"/>
        <end position="357"/>
    </location>
</feature>
<reference evidence="16" key="2">
    <citation type="submission" date="2025-09" db="UniProtKB">
        <authorList>
            <consortium name="Ensembl"/>
        </authorList>
    </citation>
    <scope>IDENTIFICATION</scope>
</reference>
<name>A0A8C6PFE2_NOTFU</name>
<evidence type="ECO:0000313" key="16">
    <source>
        <dbReference type="Ensembl" id="ENSNFUP00015043009.1"/>
    </source>
</evidence>
<evidence type="ECO:0000256" key="2">
    <source>
        <dbReference type="ARBA" id="ARBA00005733"/>
    </source>
</evidence>
<dbReference type="GO" id="GO:0000981">
    <property type="term" value="F:DNA-binding transcription factor activity, RNA polymerase II-specific"/>
    <property type="evidence" value="ECO:0007669"/>
    <property type="project" value="InterPro"/>
</dbReference>
<dbReference type="PROSITE" id="PS50803">
    <property type="entry name" value="OAR"/>
    <property type="match status" value="1"/>
</dbReference>
<dbReference type="InterPro" id="IPR032675">
    <property type="entry name" value="LRR_dom_sf"/>
</dbReference>
<keyword evidence="7 11" id="KW-0238">DNA-binding</keyword>
<dbReference type="PROSITE" id="PS51450">
    <property type="entry name" value="LRR"/>
    <property type="match status" value="5"/>
</dbReference>
<proteinExistence type="inferred from homology"/>
<keyword evidence="17" id="KW-1185">Reference proteome</keyword>
<feature type="region of interest" description="Disordered" evidence="13">
    <location>
        <begin position="1"/>
        <end position="20"/>
    </location>
</feature>
<dbReference type="Pfam" id="PF13855">
    <property type="entry name" value="LRR_8"/>
    <property type="match status" value="1"/>
</dbReference>
<feature type="compositionally biased region" description="Basic and acidic residues" evidence="13">
    <location>
        <begin position="1207"/>
        <end position="1218"/>
    </location>
</feature>
<dbReference type="CDD" id="cd23767">
    <property type="entry name" value="IQCD"/>
    <property type="match status" value="1"/>
</dbReference>
<dbReference type="CDD" id="cd00086">
    <property type="entry name" value="homeodomain"/>
    <property type="match status" value="1"/>
</dbReference>
<dbReference type="PROSITE" id="PS00027">
    <property type="entry name" value="HOMEOBOX_1"/>
    <property type="match status" value="1"/>
</dbReference>
<reference evidence="16" key="1">
    <citation type="submission" date="2025-08" db="UniProtKB">
        <authorList>
            <consortium name="Ensembl"/>
        </authorList>
    </citation>
    <scope>IDENTIFICATION</scope>
</reference>
<dbReference type="PROSITE" id="PS50096">
    <property type="entry name" value="IQ"/>
    <property type="match status" value="1"/>
</dbReference>
<feature type="compositionally biased region" description="Basic and acidic residues" evidence="13">
    <location>
        <begin position="1608"/>
        <end position="1620"/>
    </location>
</feature>
<dbReference type="PANTHER" id="PTHR46652:SF7">
    <property type="entry name" value="LEUCINE-RICH REPEAT AND IQ DOMAIN-CONTAINING PROTEIN 1"/>
    <property type="match status" value="1"/>
</dbReference>
<organism evidence="16 17">
    <name type="scientific">Nothobranchius furzeri</name>
    <name type="common">Turquoise killifish</name>
    <dbReference type="NCBI Taxonomy" id="105023"/>
    <lineage>
        <taxon>Eukaryota</taxon>
        <taxon>Metazoa</taxon>
        <taxon>Chordata</taxon>
        <taxon>Craniata</taxon>
        <taxon>Vertebrata</taxon>
        <taxon>Euteleostomi</taxon>
        <taxon>Actinopterygii</taxon>
        <taxon>Neopterygii</taxon>
        <taxon>Teleostei</taxon>
        <taxon>Neoteleostei</taxon>
        <taxon>Acanthomorphata</taxon>
        <taxon>Ovalentaria</taxon>
        <taxon>Atherinomorphae</taxon>
        <taxon>Cyprinodontiformes</taxon>
        <taxon>Nothobranchiidae</taxon>
        <taxon>Nothobranchius</taxon>
    </lineage>
</organism>
<evidence type="ECO:0000256" key="11">
    <source>
        <dbReference type="PROSITE-ProRule" id="PRU00108"/>
    </source>
</evidence>